<keyword evidence="3" id="KW-1185">Reference proteome</keyword>
<evidence type="ECO:0000313" key="1">
    <source>
        <dbReference type="EMBL" id="CAI9971398.1"/>
    </source>
</evidence>
<evidence type="ECO:0000313" key="2">
    <source>
        <dbReference type="EMBL" id="CAL5996134.1"/>
    </source>
</evidence>
<dbReference type="EMBL" id="CAXDID020000034">
    <property type="protein sequence ID" value="CAL5996134.1"/>
    <property type="molecule type" value="Genomic_DNA"/>
</dbReference>
<proteinExistence type="predicted"/>
<comment type="caution">
    <text evidence="1">The sequence shown here is derived from an EMBL/GenBank/DDBJ whole genome shotgun (WGS) entry which is preliminary data.</text>
</comment>
<dbReference type="EMBL" id="CATOUU010001090">
    <property type="protein sequence ID" value="CAI9971398.1"/>
    <property type="molecule type" value="Genomic_DNA"/>
</dbReference>
<dbReference type="AlphaFoldDB" id="A0AA86VNH0"/>
<sequence length="168" mass="19768">MKVITHIPLFSQPAMSKASQVHTNDLINRQKRANTLLETELNEINTMLEKLMKQFGASSTEQLCDYFRNHVHQIKRQISQSETNERKIKQLQDIVKYEVQRKQKLQKLSTHQEIISDSLHGTGSVQQSQISSEYTRQLIQIRSEIQKNWQTIQELRKEVEKRIQIIGE</sequence>
<name>A0AA86VNH0_9EUKA</name>
<reference evidence="2 3" key="2">
    <citation type="submission" date="2024-07" db="EMBL/GenBank/DDBJ databases">
        <authorList>
            <person name="Akdeniz Z."/>
        </authorList>
    </citation>
    <scope>NUCLEOTIDE SEQUENCE [LARGE SCALE GENOMIC DNA]</scope>
</reference>
<gene>
    <name evidence="2" type="ORF">HINF_LOCUS14586</name>
    <name evidence="1" type="ORF">HINF_LOCUS59043</name>
</gene>
<dbReference type="Proteomes" id="UP001642409">
    <property type="component" value="Unassembled WGS sequence"/>
</dbReference>
<reference evidence="1" key="1">
    <citation type="submission" date="2023-06" db="EMBL/GenBank/DDBJ databases">
        <authorList>
            <person name="Kurt Z."/>
        </authorList>
    </citation>
    <scope>NUCLEOTIDE SEQUENCE</scope>
</reference>
<organism evidence="1">
    <name type="scientific">Hexamita inflata</name>
    <dbReference type="NCBI Taxonomy" id="28002"/>
    <lineage>
        <taxon>Eukaryota</taxon>
        <taxon>Metamonada</taxon>
        <taxon>Diplomonadida</taxon>
        <taxon>Hexamitidae</taxon>
        <taxon>Hexamitinae</taxon>
        <taxon>Hexamita</taxon>
    </lineage>
</organism>
<accession>A0AA86VNH0</accession>
<protein>
    <submittedName>
        <fullName evidence="2">Hypothetical_protein</fullName>
    </submittedName>
</protein>
<evidence type="ECO:0000313" key="3">
    <source>
        <dbReference type="Proteomes" id="UP001642409"/>
    </source>
</evidence>